<feature type="domain" description="Reverse transcriptase" evidence="1">
    <location>
        <begin position="427"/>
        <end position="699"/>
    </location>
</feature>
<reference evidence="2" key="1">
    <citation type="journal article" date="2023" name="G3 (Bethesda)">
        <title>Whole genome assembly and annotation of the endangered Caribbean coral Acropora cervicornis.</title>
        <authorList>
            <person name="Selwyn J.D."/>
            <person name="Vollmer S.V."/>
        </authorList>
    </citation>
    <scope>NUCLEOTIDE SEQUENCE</scope>
    <source>
        <strain evidence="2">K2</strain>
    </source>
</reference>
<dbReference type="PROSITE" id="PS50878">
    <property type="entry name" value="RT_POL"/>
    <property type="match status" value="1"/>
</dbReference>
<evidence type="ECO:0000259" key="1">
    <source>
        <dbReference type="PROSITE" id="PS50878"/>
    </source>
</evidence>
<proteinExistence type="predicted"/>
<name>A0AAD9UTC2_ACRCE</name>
<gene>
    <name evidence="2" type="ORF">P5673_030230</name>
</gene>
<comment type="caution">
    <text evidence="2">The sequence shown here is derived from an EMBL/GenBank/DDBJ whole genome shotgun (WGS) entry which is preliminary data.</text>
</comment>
<dbReference type="EMBL" id="JARQWQ010000128">
    <property type="protein sequence ID" value="KAK2549259.1"/>
    <property type="molecule type" value="Genomic_DNA"/>
</dbReference>
<organism evidence="2 3">
    <name type="scientific">Acropora cervicornis</name>
    <name type="common">Staghorn coral</name>
    <dbReference type="NCBI Taxonomy" id="6130"/>
    <lineage>
        <taxon>Eukaryota</taxon>
        <taxon>Metazoa</taxon>
        <taxon>Cnidaria</taxon>
        <taxon>Anthozoa</taxon>
        <taxon>Hexacorallia</taxon>
        <taxon>Scleractinia</taxon>
        <taxon>Astrocoeniina</taxon>
        <taxon>Acroporidae</taxon>
        <taxon>Acropora</taxon>
    </lineage>
</organism>
<dbReference type="SUPFAM" id="SSF56219">
    <property type="entry name" value="DNase I-like"/>
    <property type="match status" value="1"/>
</dbReference>
<dbReference type="Pfam" id="PF00078">
    <property type="entry name" value="RVT_1"/>
    <property type="match status" value="1"/>
</dbReference>
<dbReference type="AlphaFoldDB" id="A0AAD9UTC2"/>
<dbReference type="Proteomes" id="UP001249851">
    <property type="component" value="Unassembled WGS sequence"/>
</dbReference>
<dbReference type="CDD" id="cd09076">
    <property type="entry name" value="L1-EN"/>
    <property type="match status" value="1"/>
</dbReference>
<dbReference type="InterPro" id="IPR043502">
    <property type="entry name" value="DNA/RNA_pol_sf"/>
</dbReference>
<accession>A0AAD9UTC2</accession>
<dbReference type="PANTHER" id="PTHR19446">
    <property type="entry name" value="REVERSE TRANSCRIPTASES"/>
    <property type="match status" value="1"/>
</dbReference>
<sequence length="948" mass="108288">MGKQGGVAILISDDFNGKVSQWRKDPDGRVLSILIKFNSFAINLVCIYAPATCLTDRKVFFETIHEYCFRSDAIIFAGDFNCYEYKLHKLGGNFAPAKYLSDFRKSLNLIDAWRKLHPRSREYSWFNSDFTLASRLDKFFISSKMLSSIRSCEITPCCFSHHDYVTLCLEFDQAQVRGPGLWKFNASLLQDNEFCAIIEDRISYLSSCIDYFPSVKSWWDFFKTSLKSEIVFFSRIRRRCLSRERVFLVNRLVSLKHRLTSGDSTVATEISRLESELKALISRELEGSKVRSRVRWLEDGERPTRYFFKLEHERVARNSVTSILDSNDVEVFSPEEIECAHVRFYSDLFSKDPIDAVCKQICLSSIDKFLSPPQPDMCEGLLSLPEFTDSLRSLNLGRSPGSDGLTTEFYLHFWNSLGPLLLRVAEQCFSDGELAESMKESVTRLIFKKCRDAKHLKNWRQISLLNVDYKIISKAITIRLSKVIELIVHSDQTCSVPGRTIFSNVSLLRDILDHIELTRECAILVNLDQEKAFDRVDHSFLLDVLRSYWFGHDFCHWISTFYHGAFMKIILNDWLTDKIPLERGVPQGDPLSPLLYVLCVEVLANLIRRSPEISGFHLPGAKGQQARVRLYVDDTTCVIKDVRSLTKLFECVHVYELGSGAKLNRSKTEAMWLGAWMSRADEPLCLTWVRKMKVLGVVFGTVSCEEDNWEPKIKKLEKSLNLWRSRSLSLLGKALIINALGLSKLVYLAKVLILPDFVLTRAHLRDNSSPSAALPSLFYHSCLDTLSDVGNCDLTAKALYCKLLSIGSSPPILHRQWAQVIGPGFSLNGHWSLVRDSFTENFKNDLLWLIALRAVKGIAEFLRHPMSQGSRKFSAASSHLEGKQNFCDIQPFKAAASDLLKGCKISAPFDHFSGLHNFCSIRSFKRASEILRHPTVQEATKFLWHQII</sequence>
<dbReference type="InterPro" id="IPR000477">
    <property type="entry name" value="RT_dom"/>
</dbReference>
<reference evidence="2" key="2">
    <citation type="journal article" date="2023" name="Science">
        <title>Genomic signatures of disease resistance in endangered staghorn corals.</title>
        <authorList>
            <person name="Vollmer S.V."/>
            <person name="Selwyn J.D."/>
            <person name="Despard B.A."/>
            <person name="Roesel C.L."/>
        </authorList>
    </citation>
    <scope>NUCLEOTIDE SEQUENCE</scope>
    <source>
        <strain evidence="2">K2</strain>
    </source>
</reference>
<protein>
    <submittedName>
        <fullName evidence="2">Transposon TX1 uncharacterized 149 kDa protein</fullName>
    </submittedName>
</protein>
<dbReference type="Gene3D" id="3.60.10.10">
    <property type="entry name" value="Endonuclease/exonuclease/phosphatase"/>
    <property type="match status" value="1"/>
</dbReference>
<evidence type="ECO:0000313" key="2">
    <source>
        <dbReference type="EMBL" id="KAK2549259.1"/>
    </source>
</evidence>
<evidence type="ECO:0000313" key="3">
    <source>
        <dbReference type="Proteomes" id="UP001249851"/>
    </source>
</evidence>
<dbReference type="InterPro" id="IPR036691">
    <property type="entry name" value="Endo/exonu/phosph_ase_sf"/>
</dbReference>
<dbReference type="SUPFAM" id="SSF56672">
    <property type="entry name" value="DNA/RNA polymerases"/>
    <property type="match status" value="1"/>
</dbReference>
<dbReference type="CDD" id="cd01650">
    <property type="entry name" value="RT_nLTR_like"/>
    <property type="match status" value="1"/>
</dbReference>
<keyword evidence="3" id="KW-1185">Reference proteome</keyword>